<evidence type="ECO:0000313" key="1">
    <source>
        <dbReference type="EMBL" id="EMA23233.1"/>
    </source>
</evidence>
<name>M0KQK2_9EURY</name>
<protein>
    <submittedName>
        <fullName evidence="1">Uncharacterized protein</fullName>
    </submittedName>
</protein>
<reference evidence="1 2" key="1">
    <citation type="journal article" date="2014" name="PLoS Genet.">
        <title>Phylogenetically driven sequencing of extremely halophilic archaea reveals strategies for static and dynamic osmo-response.</title>
        <authorList>
            <person name="Becker E.A."/>
            <person name="Seitzer P.M."/>
            <person name="Tritt A."/>
            <person name="Larsen D."/>
            <person name="Krusor M."/>
            <person name="Yao A.I."/>
            <person name="Wu D."/>
            <person name="Madern D."/>
            <person name="Eisen J.A."/>
            <person name="Darling A.E."/>
            <person name="Facciotti M.T."/>
        </authorList>
    </citation>
    <scope>NUCLEOTIDE SEQUENCE [LARGE SCALE GENOMIC DNA]</scope>
    <source>
        <strain evidence="1 2">JCM 13557</strain>
    </source>
</reference>
<gene>
    <name evidence="1" type="ORF">C442_05941</name>
</gene>
<evidence type="ECO:0000313" key="2">
    <source>
        <dbReference type="Proteomes" id="UP000011623"/>
    </source>
</evidence>
<dbReference type="Proteomes" id="UP000011623">
    <property type="component" value="Unassembled WGS sequence"/>
</dbReference>
<organism evidence="1 2">
    <name type="scientific">Haloarcula amylolytica JCM 13557</name>
    <dbReference type="NCBI Taxonomy" id="1227452"/>
    <lineage>
        <taxon>Archaea</taxon>
        <taxon>Methanobacteriati</taxon>
        <taxon>Methanobacteriota</taxon>
        <taxon>Stenosarchaea group</taxon>
        <taxon>Halobacteria</taxon>
        <taxon>Halobacteriales</taxon>
        <taxon>Haloarculaceae</taxon>
        <taxon>Haloarcula</taxon>
    </lineage>
</organism>
<sequence>MLTFLESVRSLSFVRSSNTALLTTHIFRKHWIRLMTKSQLRRFRILSQTEKLLLGGILILGKHRRSPSPTHTTVNC</sequence>
<dbReference type="EMBL" id="AOLW01000014">
    <property type="protein sequence ID" value="EMA23233.1"/>
    <property type="molecule type" value="Genomic_DNA"/>
</dbReference>
<keyword evidence="2" id="KW-1185">Reference proteome</keyword>
<comment type="caution">
    <text evidence="1">The sequence shown here is derived from an EMBL/GenBank/DDBJ whole genome shotgun (WGS) entry which is preliminary data.</text>
</comment>
<accession>M0KQK2</accession>
<proteinExistence type="predicted"/>
<dbReference type="AlphaFoldDB" id="M0KQK2"/>